<gene>
    <name evidence="2" type="ORF">CU669_04025</name>
</gene>
<reference evidence="2 3" key="1">
    <citation type="submission" date="2017-11" db="EMBL/GenBank/DDBJ databases">
        <title>Draft genome sequence of magnetotactic bacterium Magnetospirillum kuznetsovii LBB-42.</title>
        <authorList>
            <person name="Grouzdev D.S."/>
            <person name="Rysina M.S."/>
            <person name="Baslerov R.V."/>
            <person name="Koziaeva V."/>
        </authorList>
    </citation>
    <scope>NUCLEOTIDE SEQUENCE [LARGE SCALE GENOMIC DNA]</scope>
    <source>
        <strain evidence="2 3">LBB-42</strain>
    </source>
</reference>
<dbReference type="AlphaFoldDB" id="A0A364P2J1"/>
<dbReference type="Gene3D" id="3.40.50.880">
    <property type="match status" value="1"/>
</dbReference>
<evidence type="ECO:0000256" key="1">
    <source>
        <dbReference type="SAM" id="Phobius"/>
    </source>
</evidence>
<keyword evidence="3" id="KW-1185">Reference proteome</keyword>
<evidence type="ECO:0000313" key="3">
    <source>
        <dbReference type="Proteomes" id="UP000251075"/>
    </source>
</evidence>
<feature type="transmembrane region" description="Helical" evidence="1">
    <location>
        <begin position="662"/>
        <end position="680"/>
    </location>
</feature>
<name>A0A364P2J1_9PROT</name>
<dbReference type="InterPro" id="IPR029062">
    <property type="entry name" value="Class_I_gatase-like"/>
</dbReference>
<dbReference type="Proteomes" id="UP000251075">
    <property type="component" value="Unassembled WGS sequence"/>
</dbReference>
<comment type="caution">
    <text evidence="2">The sequence shown here is derived from an EMBL/GenBank/DDBJ whole genome shotgun (WGS) entry which is preliminary data.</text>
</comment>
<evidence type="ECO:0000313" key="2">
    <source>
        <dbReference type="EMBL" id="RAU23315.1"/>
    </source>
</evidence>
<sequence length="686" mass="73463">MNAVQTIAFAPLIPWPWLMGLAMAALAAAGLGIARGTRGGWPRLLVAVVLVAILSNPRMVSEQRVGLPDVALVVVDQTLSQTIGERPAQTEAALKEVQARLARLPNLDVRVERVTNPPGTDEGTRLFAAVERALADLPRRRLAGVVMITDGRVHDVPDDLGRSLGAPVHVLLTGAPGERDRRLVPGRNPGFGLVGRNATFGFRVEDVGGTGDAVVAVRLDGQPYAALTVPLNRDATLEIPVNHAGQNVVELEVEPGPGELSLLNNRAALSISGVRDRLKVLLISGEPHAGERTWRNLLKADPAVDLVHFTILRPPEKDDRTPIRELSLITFPVRELFEEKLTDFDLIVFDRYRRRSVLSSGYYRNLADYVRRGGALLVAVGPEFAEPGGIAESALADVLPGLPTGSQINRSFRPTLTELGKRHPVTAGLPGSREGEPAWGGWMRQIEVRPGRGQAVMAGIDGKPLVLLDRVGDGRVAMVLSDTIWLWARGWEGGGPHGELLRRLAHWLMKEPELEERSLRAEIAAGSLAVTRRSLESGSVEVTVTAPDGTRQPLTLVDQSDGSALGRLAIGQSGLWRVEDGTGQTALAALGTPSPVEYSELTASSERLAPVAAATKGGVAWLAQGMPDIRRVATGATAAGRGWIGLLERGDHVVEGVREVSLMPALALLLLGLGGLLAAWRREGRR</sequence>
<keyword evidence="1" id="KW-0472">Membrane</keyword>
<protein>
    <recommendedName>
        <fullName evidence="4">Glutamine amidotransferase domain-containing protein</fullName>
    </recommendedName>
</protein>
<dbReference type="SUPFAM" id="SSF52317">
    <property type="entry name" value="Class I glutamine amidotransferase-like"/>
    <property type="match status" value="1"/>
</dbReference>
<accession>A0A364P2J1</accession>
<dbReference type="EMBL" id="PGTO01000002">
    <property type="protein sequence ID" value="RAU23315.1"/>
    <property type="molecule type" value="Genomic_DNA"/>
</dbReference>
<feature type="transmembrane region" description="Helical" evidence="1">
    <location>
        <begin position="12"/>
        <end position="34"/>
    </location>
</feature>
<proteinExistence type="predicted"/>
<organism evidence="2 3">
    <name type="scientific">Paramagnetospirillum kuznetsovii</name>
    <dbReference type="NCBI Taxonomy" id="2053833"/>
    <lineage>
        <taxon>Bacteria</taxon>
        <taxon>Pseudomonadati</taxon>
        <taxon>Pseudomonadota</taxon>
        <taxon>Alphaproteobacteria</taxon>
        <taxon>Rhodospirillales</taxon>
        <taxon>Magnetospirillaceae</taxon>
        <taxon>Paramagnetospirillum</taxon>
    </lineage>
</organism>
<keyword evidence="1" id="KW-0812">Transmembrane</keyword>
<dbReference type="RefSeq" id="WP_112142512.1">
    <property type="nucleotide sequence ID" value="NZ_PGTO01000002.1"/>
</dbReference>
<keyword evidence="1" id="KW-1133">Transmembrane helix</keyword>
<dbReference type="OrthoDB" id="9769144at2"/>
<dbReference type="PANTHER" id="PTHR37947">
    <property type="entry name" value="BLL2462 PROTEIN"/>
    <property type="match status" value="1"/>
</dbReference>
<evidence type="ECO:0008006" key="4">
    <source>
        <dbReference type="Google" id="ProtNLM"/>
    </source>
</evidence>
<dbReference type="PANTHER" id="PTHR37947:SF1">
    <property type="entry name" value="BLL2462 PROTEIN"/>
    <property type="match status" value="1"/>
</dbReference>